<keyword evidence="3 6" id="KW-0713">Self-incompatibility</keyword>
<dbReference type="GO" id="GO:0005576">
    <property type="term" value="C:extracellular region"/>
    <property type="evidence" value="ECO:0007669"/>
    <property type="project" value="UniProtKB-SubCell"/>
</dbReference>
<evidence type="ECO:0000313" key="7">
    <source>
        <dbReference type="EMBL" id="KAA0050588.1"/>
    </source>
</evidence>
<dbReference type="GO" id="GO:0060320">
    <property type="term" value="P:rejection of self pollen"/>
    <property type="evidence" value="ECO:0007669"/>
    <property type="project" value="UniProtKB-KW"/>
</dbReference>
<reference evidence="9 10" key="1">
    <citation type="submission" date="2019-08" db="EMBL/GenBank/DDBJ databases">
        <title>Draft genome sequences of two oriental melons (Cucumis melo L. var makuwa).</title>
        <authorList>
            <person name="Kwon S.-Y."/>
        </authorList>
    </citation>
    <scope>NUCLEOTIDE SEQUENCE [LARGE SCALE GENOMIC DNA]</scope>
    <source>
        <strain evidence="10">cv. Chang Bougi</strain>
        <strain evidence="9">cv. SW 3</strain>
        <tissue evidence="7">Leaf</tissue>
    </source>
</reference>
<dbReference type="EMBL" id="SSTD01013081">
    <property type="protein sequence ID" value="TYK07852.1"/>
    <property type="molecule type" value="Genomic_DNA"/>
</dbReference>
<comment type="similarity">
    <text evidence="2 6">Belongs to the plant self-incompatibility (S1) protein family.</text>
</comment>
<evidence type="ECO:0000256" key="3">
    <source>
        <dbReference type="ARBA" id="ARBA00022471"/>
    </source>
</evidence>
<dbReference type="InterPro" id="IPR010264">
    <property type="entry name" value="Self-incomp_S1"/>
</dbReference>
<evidence type="ECO:0000313" key="9">
    <source>
        <dbReference type="Proteomes" id="UP000321393"/>
    </source>
</evidence>
<dbReference type="PANTHER" id="PTHR31232:SF156">
    <property type="entry name" value="PLANT SELF-INCOMPATIBILITY PROTEIN S1 FAMILY-RELATED"/>
    <property type="match status" value="1"/>
</dbReference>
<keyword evidence="4 6" id="KW-0964">Secreted</keyword>
<gene>
    <name evidence="8" type="ORF">E5676_scaffold1737G001530</name>
    <name evidence="7" type="ORF">E6C27_scaffold673G00480</name>
</gene>
<evidence type="ECO:0000256" key="4">
    <source>
        <dbReference type="ARBA" id="ARBA00022525"/>
    </source>
</evidence>
<evidence type="ECO:0000256" key="6">
    <source>
        <dbReference type="RuleBase" id="RU367044"/>
    </source>
</evidence>
<dbReference type="Pfam" id="PF05938">
    <property type="entry name" value="Self-incomp_S1"/>
    <property type="match status" value="1"/>
</dbReference>
<proteinExistence type="inferred from homology"/>
<feature type="signal peptide" evidence="6">
    <location>
        <begin position="1"/>
        <end position="19"/>
    </location>
</feature>
<feature type="chain" id="PRO_5042655708" description="S-protein homolog" evidence="6">
    <location>
        <begin position="20"/>
        <end position="156"/>
    </location>
</feature>
<comment type="caution">
    <text evidence="7">The sequence shown here is derived from an EMBL/GenBank/DDBJ whole genome shotgun (WGS) entry which is preliminary data.</text>
</comment>
<dbReference type="Proteomes" id="UP000321947">
    <property type="component" value="Unassembled WGS sequence"/>
</dbReference>
<dbReference type="EMBL" id="SSTE01011804">
    <property type="protein sequence ID" value="KAA0050588.1"/>
    <property type="molecule type" value="Genomic_DNA"/>
</dbReference>
<evidence type="ECO:0000313" key="10">
    <source>
        <dbReference type="Proteomes" id="UP000321947"/>
    </source>
</evidence>
<evidence type="ECO:0000256" key="1">
    <source>
        <dbReference type="ARBA" id="ARBA00004613"/>
    </source>
</evidence>
<name>A0A5A7U5N9_CUCMM</name>
<organism evidence="7 9">
    <name type="scientific">Cucumis melo var. makuwa</name>
    <name type="common">Oriental melon</name>
    <dbReference type="NCBI Taxonomy" id="1194695"/>
    <lineage>
        <taxon>Eukaryota</taxon>
        <taxon>Viridiplantae</taxon>
        <taxon>Streptophyta</taxon>
        <taxon>Embryophyta</taxon>
        <taxon>Tracheophyta</taxon>
        <taxon>Spermatophyta</taxon>
        <taxon>Magnoliopsida</taxon>
        <taxon>eudicotyledons</taxon>
        <taxon>Gunneridae</taxon>
        <taxon>Pentapetalae</taxon>
        <taxon>rosids</taxon>
        <taxon>fabids</taxon>
        <taxon>Cucurbitales</taxon>
        <taxon>Cucurbitaceae</taxon>
        <taxon>Benincaseae</taxon>
        <taxon>Cucumis</taxon>
    </lineage>
</organism>
<dbReference type="PANTHER" id="PTHR31232">
    <property type="match status" value="1"/>
</dbReference>
<evidence type="ECO:0000256" key="5">
    <source>
        <dbReference type="ARBA" id="ARBA00022729"/>
    </source>
</evidence>
<evidence type="ECO:0000256" key="2">
    <source>
        <dbReference type="ARBA" id="ARBA00005581"/>
    </source>
</evidence>
<dbReference type="AlphaFoldDB" id="A0A5A7U5N9"/>
<comment type="subcellular location">
    <subcellularLocation>
        <location evidence="1 6">Secreted</location>
    </subcellularLocation>
</comment>
<evidence type="ECO:0000313" key="8">
    <source>
        <dbReference type="EMBL" id="TYK07852.1"/>
    </source>
</evidence>
<protein>
    <recommendedName>
        <fullName evidence="6">S-protein homolog</fullName>
    </recommendedName>
</protein>
<dbReference type="OrthoDB" id="1727555at2759"/>
<dbReference type="Proteomes" id="UP000321393">
    <property type="component" value="Unassembled WGS sequence"/>
</dbReference>
<sequence>MMIKNMVLLWLATTTLVGGQVLRSSGPPPERTRYHVHVLNGPYYVHVLNGLSYHSLDVHCQSKDDDLGHHLVNHGDDFQWNFIENLFRTTLFWCRLEKSDAYVSFESFWPESLKNPWLRRRCGTQLTCLWTAKDDGIYLRNMPTNVDEFVHKWIAT</sequence>
<accession>A0A5A7U5N9</accession>
<keyword evidence="5 6" id="KW-0732">Signal</keyword>